<keyword evidence="1" id="KW-1133">Transmembrane helix</keyword>
<dbReference type="RefSeq" id="WP_065144956.1">
    <property type="nucleotide sequence ID" value="NZ_LZLS01000151.1"/>
</dbReference>
<dbReference type="Pfam" id="PF04536">
    <property type="entry name" value="TPM_phosphatase"/>
    <property type="match status" value="1"/>
</dbReference>
<protein>
    <recommendedName>
        <fullName evidence="3">TPM domain-containing protein</fullName>
    </recommendedName>
</protein>
<feature type="transmembrane region" description="Helical" evidence="1">
    <location>
        <begin position="159"/>
        <end position="181"/>
    </location>
</feature>
<reference evidence="4 5" key="1">
    <citation type="submission" date="2016-06" db="EMBL/GenBank/DDBJ databases">
        <authorList>
            <person name="Kjaerup R.B."/>
            <person name="Dalgaard T.S."/>
            <person name="Juul-Madsen H.R."/>
        </authorList>
    </citation>
    <scope>NUCLEOTIDE SEQUENCE [LARGE SCALE GENOMIC DNA]</scope>
    <source>
        <strain evidence="4 5">1165133.8</strain>
    </source>
</reference>
<sequence>MRIVRLFAVVLTMFTAGLLLATPAGALPPAKLTDRITDNTGALTDSGRAAVSSAIDRLYRERHIQLWVVYVDNFSRFKPENWADRTRDATGMGDHDALLAIATNTKSYTFTAPGVPANELNTLRSNKIEPAVSAKDWSGAATATADGLNTSTSTPSRNWLPIAIGIGIGVLLLVVVVILFLRARRRRRGSLPIDTDPGQVNIGGATLPLDQALSRADARVRQIGDYVARHKRSIGAEAKAQFDEAKKHLAAAHAKKATDQEAIAQANAASTLAAQAQELANADVLAAHNAPQRRRSQSGR</sequence>
<proteinExistence type="predicted"/>
<keyword evidence="2" id="KW-0732">Signal</keyword>
<dbReference type="Proteomes" id="UP000093928">
    <property type="component" value="Unassembled WGS sequence"/>
</dbReference>
<evidence type="ECO:0000313" key="4">
    <source>
        <dbReference type="EMBL" id="OBK24855.1"/>
    </source>
</evidence>
<name>A0A1A3NTY0_MYCAS</name>
<feature type="signal peptide" evidence="2">
    <location>
        <begin position="1"/>
        <end position="26"/>
    </location>
</feature>
<evidence type="ECO:0000256" key="1">
    <source>
        <dbReference type="SAM" id="Phobius"/>
    </source>
</evidence>
<comment type="caution">
    <text evidence="4">The sequence shown here is derived from an EMBL/GenBank/DDBJ whole genome shotgun (WGS) entry which is preliminary data.</text>
</comment>
<organism evidence="4 5">
    <name type="scientific">Mycobacterium asiaticum</name>
    <dbReference type="NCBI Taxonomy" id="1790"/>
    <lineage>
        <taxon>Bacteria</taxon>
        <taxon>Bacillati</taxon>
        <taxon>Actinomycetota</taxon>
        <taxon>Actinomycetes</taxon>
        <taxon>Mycobacteriales</taxon>
        <taxon>Mycobacteriaceae</taxon>
        <taxon>Mycobacterium</taxon>
    </lineage>
</organism>
<dbReference type="AlphaFoldDB" id="A0A1A3NTY0"/>
<evidence type="ECO:0000313" key="5">
    <source>
        <dbReference type="Proteomes" id="UP000093928"/>
    </source>
</evidence>
<dbReference type="OrthoDB" id="5105562at2"/>
<accession>A0A1A3NTY0</accession>
<evidence type="ECO:0000259" key="3">
    <source>
        <dbReference type="Pfam" id="PF04536"/>
    </source>
</evidence>
<gene>
    <name evidence="4" type="ORF">A5634_02270</name>
</gene>
<keyword evidence="1" id="KW-0812">Transmembrane</keyword>
<feature type="chain" id="PRO_5008327271" description="TPM domain-containing protein" evidence="2">
    <location>
        <begin position="27"/>
        <end position="300"/>
    </location>
</feature>
<evidence type="ECO:0000256" key="2">
    <source>
        <dbReference type="SAM" id="SignalP"/>
    </source>
</evidence>
<feature type="domain" description="TPM" evidence="3">
    <location>
        <begin position="36"/>
        <end position="149"/>
    </location>
</feature>
<dbReference type="InterPro" id="IPR007621">
    <property type="entry name" value="TPM_dom"/>
</dbReference>
<dbReference type="Gene3D" id="3.10.310.50">
    <property type="match status" value="1"/>
</dbReference>
<keyword evidence="1" id="KW-0472">Membrane</keyword>
<dbReference type="EMBL" id="LZLS01000151">
    <property type="protein sequence ID" value="OBK24855.1"/>
    <property type="molecule type" value="Genomic_DNA"/>
</dbReference>